<evidence type="ECO:0000313" key="10">
    <source>
        <dbReference type="EMBL" id="RJP62070.1"/>
    </source>
</evidence>
<comment type="similarity">
    <text evidence="8">Belongs to the TsuA/YedE (TC 9.B.102) family.</text>
</comment>
<proteinExistence type="inferred from homology"/>
<evidence type="ECO:0000256" key="7">
    <source>
        <dbReference type="ARBA" id="ARBA00023136"/>
    </source>
</evidence>
<reference evidence="10 11" key="1">
    <citation type="journal article" date="2017" name="ISME J.">
        <title>Energy and carbon metabolisms in a deep terrestrial subsurface fluid microbial community.</title>
        <authorList>
            <person name="Momper L."/>
            <person name="Jungbluth S.P."/>
            <person name="Lee M.D."/>
            <person name="Amend J.P."/>
        </authorList>
    </citation>
    <scope>NUCLEOTIDE SEQUENCE [LARGE SCALE GENOMIC DNA]</scope>
    <source>
        <strain evidence="10">SURF_26</strain>
    </source>
</reference>
<sequence length="145" mass="15470">MAEKKGFFNPTLMYAGAFAVLNVIMYFVIHKFWIGGSSFLPMVGKLGPNKTFLFSFIVNMGVIVGALVSSATNREFTLRMPAAKVLPRAILGGFLIGIGVTLAPGTCTTSFVIGLPMLSISSMLSIAGMFAGGFIVYRLTIKSQS</sequence>
<dbReference type="Proteomes" id="UP000266426">
    <property type="component" value="Unassembled WGS sequence"/>
</dbReference>
<dbReference type="EMBL" id="QZJZ01000005">
    <property type="protein sequence ID" value="RJP62070.1"/>
    <property type="molecule type" value="Genomic_DNA"/>
</dbReference>
<evidence type="ECO:0000256" key="2">
    <source>
        <dbReference type="ARBA" id="ARBA00022448"/>
    </source>
</evidence>
<organism evidence="10 11">
    <name type="scientific">Candidatus Auribacter fodinae</name>
    <dbReference type="NCBI Taxonomy" id="2093366"/>
    <lineage>
        <taxon>Bacteria</taxon>
        <taxon>Pseudomonadati</taxon>
        <taxon>Candidatus Auribacterota</taxon>
        <taxon>Candidatus Auribacteria</taxon>
        <taxon>Candidatus Auribacterales</taxon>
        <taxon>Candidatus Auribacteraceae</taxon>
        <taxon>Candidatus Auribacter</taxon>
    </lineage>
</organism>
<keyword evidence="6 9" id="KW-1133">Transmembrane helix</keyword>
<feature type="transmembrane region" description="Helical" evidence="9">
    <location>
        <begin position="53"/>
        <end position="73"/>
    </location>
</feature>
<feature type="transmembrane region" description="Helical" evidence="9">
    <location>
        <begin position="85"/>
        <end position="105"/>
    </location>
</feature>
<gene>
    <name evidence="10" type="ORF">C4541_00625</name>
</gene>
<dbReference type="PANTHER" id="PTHR30574:SF1">
    <property type="entry name" value="SULPHUR TRANSPORT DOMAIN-CONTAINING PROTEIN"/>
    <property type="match status" value="1"/>
</dbReference>
<evidence type="ECO:0000313" key="11">
    <source>
        <dbReference type="Proteomes" id="UP000266426"/>
    </source>
</evidence>
<dbReference type="AlphaFoldDB" id="A0A3A4R6M8"/>
<evidence type="ECO:0000256" key="8">
    <source>
        <dbReference type="ARBA" id="ARBA00035655"/>
    </source>
</evidence>
<feature type="transmembrane region" description="Helical" evidence="9">
    <location>
        <begin position="12"/>
        <end position="33"/>
    </location>
</feature>
<feature type="transmembrane region" description="Helical" evidence="9">
    <location>
        <begin position="111"/>
        <end position="137"/>
    </location>
</feature>
<keyword evidence="7 9" id="KW-0472">Membrane</keyword>
<keyword evidence="2" id="KW-0813">Transport</keyword>
<comment type="caution">
    <text evidence="10">The sequence shown here is derived from an EMBL/GenBank/DDBJ whole genome shotgun (WGS) entry which is preliminary data.</text>
</comment>
<evidence type="ECO:0000256" key="5">
    <source>
        <dbReference type="ARBA" id="ARBA00022692"/>
    </source>
</evidence>
<dbReference type="PANTHER" id="PTHR30574">
    <property type="entry name" value="INNER MEMBRANE PROTEIN YEDE"/>
    <property type="match status" value="1"/>
</dbReference>
<protein>
    <submittedName>
        <fullName evidence="10">Uncharacterized protein</fullName>
    </submittedName>
</protein>
<dbReference type="GO" id="GO:0005886">
    <property type="term" value="C:plasma membrane"/>
    <property type="evidence" value="ECO:0007669"/>
    <property type="project" value="UniProtKB-SubCell"/>
</dbReference>
<keyword evidence="5 9" id="KW-0812">Transmembrane</keyword>
<evidence type="ECO:0000256" key="6">
    <source>
        <dbReference type="ARBA" id="ARBA00022989"/>
    </source>
</evidence>
<evidence type="ECO:0000256" key="9">
    <source>
        <dbReference type="SAM" id="Phobius"/>
    </source>
</evidence>
<name>A0A3A4R6M8_9BACT</name>
<accession>A0A3A4R6M8</accession>
<dbReference type="InterPro" id="IPR007272">
    <property type="entry name" value="Sulf_transp_TsuA/YedE"/>
</dbReference>
<evidence type="ECO:0000256" key="1">
    <source>
        <dbReference type="ARBA" id="ARBA00004429"/>
    </source>
</evidence>
<evidence type="ECO:0000256" key="3">
    <source>
        <dbReference type="ARBA" id="ARBA00022475"/>
    </source>
</evidence>
<comment type="subcellular location">
    <subcellularLocation>
        <location evidence="1">Cell inner membrane</location>
        <topology evidence="1">Multi-pass membrane protein</topology>
    </subcellularLocation>
</comment>
<dbReference type="Pfam" id="PF04143">
    <property type="entry name" value="Sulf_transp"/>
    <property type="match status" value="1"/>
</dbReference>
<keyword evidence="3" id="KW-1003">Cell membrane</keyword>
<keyword evidence="4" id="KW-0997">Cell inner membrane</keyword>
<evidence type="ECO:0000256" key="4">
    <source>
        <dbReference type="ARBA" id="ARBA00022519"/>
    </source>
</evidence>